<dbReference type="Proteomes" id="UP001157006">
    <property type="component" value="Chromosome 4"/>
</dbReference>
<reference evidence="2 3" key="1">
    <citation type="submission" date="2023-01" db="EMBL/GenBank/DDBJ databases">
        <authorList>
            <person name="Kreplak J."/>
        </authorList>
    </citation>
    <scope>NUCLEOTIDE SEQUENCE [LARGE SCALE GENOMIC DNA]</scope>
</reference>
<dbReference type="EMBL" id="OX451739">
    <property type="protein sequence ID" value="CAI8611091.1"/>
    <property type="molecule type" value="Genomic_DNA"/>
</dbReference>
<feature type="region of interest" description="Disordered" evidence="1">
    <location>
        <begin position="1"/>
        <end position="27"/>
    </location>
</feature>
<name>A0AAV1AMZ9_VICFA</name>
<accession>A0AAV1AMZ9</accession>
<proteinExistence type="predicted"/>
<organism evidence="2 3">
    <name type="scientific">Vicia faba</name>
    <name type="common">Broad bean</name>
    <name type="synonym">Faba vulgaris</name>
    <dbReference type="NCBI Taxonomy" id="3906"/>
    <lineage>
        <taxon>Eukaryota</taxon>
        <taxon>Viridiplantae</taxon>
        <taxon>Streptophyta</taxon>
        <taxon>Embryophyta</taxon>
        <taxon>Tracheophyta</taxon>
        <taxon>Spermatophyta</taxon>
        <taxon>Magnoliopsida</taxon>
        <taxon>eudicotyledons</taxon>
        <taxon>Gunneridae</taxon>
        <taxon>Pentapetalae</taxon>
        <taxon>rosids</taxon>
        <taxon>fabids</taxon>
        <taxon>Fabales</taxon>
        <taxon>Fabaceae</taxon>
        <taxon>Papilionoideae</taxon>
        <taxon>50 kb inversion clade</taxon>
        <taxon>NPAAA clade</taxon>
        <taxon>Hologalegina</taxon>
        <taxon>IRL clade</taxon>
        <taxon>Fabeae</taxon>
        <taxon>Vicia</taxon>
    </lineage>
</organism>
<gene>
    <name evidence="2" type="ORF">VFH_IV212840</name>
</gene>
<evidence type="ECO:0000313" key="3">
    <source>
        <dbReference type="Proteomes" id="UP001157006"/>
    </source>
</evidence>
<evidence type="ECO:0000256" key="1">
    <source>
        <dbReference type="SAM" id="MobiDB-lite"/>
    </source>
</evidence>
<sequence>MSSPQAKTDPPLSRRRKPLHLQRRDSSLMMRDADVVAEGFPKVTKNRGLLDEGRLIYAGRQEVQQVDEARSLDTKASEDESKALAMELMKGKAKTWLKLKVR</sequence>
<dbReference type="AlphaFoldDB" id="A0AAV1AMZ9"/>
<keyword evidence="3" id="KW-1185">Reference proteome</keyword>
<evidence type="ECO:0000313" key="2">
    <source>
        <dbReference type="EMBL" id="CAI8611091.1"/>
    </source>
</evidence>
<protein>
    <submittedName>
        <fullName evidence="2">Uncharacterized protein</fullName>
    </submittedName>
</protein>